<dbReference type="OrthoDB" id="300709at2759"/>
<dbReference type="Gene3D" id="3.90.25.10">
    <property type="entry name" value="UDP-galactose 4-epimerase, domain 1"/>
    <property type="match status" value="1"/>
</dbReference>
<dbReference type="InterPro" id="IPR051164">
    <property type="entry name" value="NmrA-like_oxidored"/>
</dbReference>
<keyword evidence="5" id="KW-1185">Reference proteome</keyword>
<protein>
    <submittedName>
        <fullName evidence="4">NmrA-like family domain-containing protein</fullName>
    </submittedName>
</protein>
<dbReference type="EMBL" id="QGMI01000025">
    <property type="protein sequence ID" value="TVY48993.1"/>
    <property type="molecule type" value="Genomic_DNA"/>
</dbReference>
<evidence type="ECO:0000313" key="5">
    <source>
        <dbReference type="Proteomes" id="UP000443090"/>
    </source>
</evidence>
<dbReference type="Pfam" id="PF05368">
    <property type="entry name" value="NmrA"/>
    <property type="match status" value="1"/>
</dbReference>
<dbReference type="Proteomes" id="UP000443090">
    <property type="component" value="Unassembled WGS sequence"/>
</dbReference>
<organism evidence="4 5">
    <name type="scientific">Lachnellula occidentalis</name>
    <dbReference type="NCBI Taxonomy" id="215460"/>
    <lineage>
        <taxon>Eukaryota</taxon>
        <taxon>Fungi</taxon>
        <taxon>Dikarya</taxon>
        <taxon>Ascomycota</taxon>
        <taxon>Pezizomycotina</taxon>
        <taxon>Leotiomycetes</taxon>
        <taxon>Helotiales</taxon>
        <taxon>Lachnaceae</taxon>
        <taxon>Lachnellula</taxon>
    </lineage>
</organism>
<gene>
    <name evidence="4" type="primary">NMRAL1_4</name>
    <name evidence="4" type="ORF">LOCC1_G000788</name>
</gene>
<reference evidence="4 5" key="1">
    <citation type="submission" date="2018-05" db="EMBL/GenBank/DDBJ databases">
        <title>Genome sequencing and assembly of the regulated plant pathogen Lachnellula willkommii and related sister species for the development of diagnostic species identification markers.</title>
        <authorList>
            <person name="Giroux E."/>
            <person name="Bilodeau G."/>
        </authorList>
    </citation>
    <scope>NUCLEOTIDE SEQUENCE [LARGE SCALE GENOMIC DNA]</scope>
    <source>
        <strain evidence="4 5">CBS 160.35</strain>
    </source>
</reference>
<dbReference type="AlphaFoldDB" id="A0A8H8UKG4"/>
<name>A0A8H8UKG4_9HELO</name>
<dbReference type="GO" id="GO:0005634">
    <property type="term" value="C:nucleus"/>
    <property type="evidence" value="ECO:0007669"/>
    <property type="project" value="TreeGrafter"/>
</dbReference>
<comment type="caution">
    <text evidence="4">The sequence shown here is derived from an EMBL/GenBank/DDBJ whole genome shotgun (WGS) entry which is preliminary data.</text>
</comment>
<dbReference type="PANTHER" id="PTHR42748:SF14">
    <property type="entry name" value="SNOAL-LIKE DOMAIN-CONTAINING PROTEIN"/>
    <property type="match status" value="1"/>
</dbReference>
<dbReference type="SUPFAM" id="SSF51735">
    <property type="entry name" value="NAD(P)-binding Rossmann-fold domains"/>
    <property type="match status" value="1"/>
</dbReference>
<dbReference type="InterPro" id="IPR008030">
    <property type="entry name" value="NmrA-like"/>
</dbReference>
<sequence length="342" mass="37192">MSSPTKPTLLILGGAGAQNSAVAKIFSEAGTYTIHVLTRSIHSAHASELSPLANIKLIEGDCYDDATLISAFKDVDLCFVNTNGFAVGEKNEIYWGIRMYEIARWAGVKHFIYSGLPYVSKKGDFDPSRRIPFVDGKGKVAQYLAAMPTTPMAWSVLETGPYAERLWGERDIPVKDADGTYVFKLPLGKTGAMPLVALDSIGIYAQWMFEHPGRSAGLHLGVAIAHVSGADLAAAFEAVTGNKARYEDIPLQDVLDRLPAGKIGSQGSPGYSDPTLKTAPEHFGPWWQIFRESGGNTGLWTKDYGLLDEIMPSRVKSVEQWMRKVAYDGKPGAYLTTGLSLE</sequence>
<evidence type="ECO:0000256" key="1">
    <source>
        <dbReference type="ARBA" id="ARBA00006328"/>
    </source>
</evidence>
<comment type="similarity">
    <text evidence="1">Belongs to the NmrA-type oxidoreductase family.</text>
</comment>
<dbReference type="InterPro" id="IPR036291">
    <property type="entry name" value="NAD(P)-bd_dom_sf"/>
</dbReference>
<keyword evidence="2" id="KW-0521">NADP</keyword>
<feature type="domain" description="NmrA-like" evidence="3">
    <location>
        <begin position="6"/>
        <end position="260"/>
    </location>
</feature>
<evidence type="ECO:0000259" key="3">
    <source>
        <dbReference type="Pfam" id="PF05368"/>
    </source>
</evidence>
<evidence type="ECO:0000313" key="4">
    <source>
        <dbReference type="EMBL" id="TVY48993.1"/>
    </source>
</evidence>
<dbReference type="Gene3D" id="3.40.50.720">
    <property type="entry name" value="NAD(P)-binding Rossmann-like Domain"/>
    <property type="match status" value="1"/>
</dbReference>
<evidence type="ECO:0000256" key="2">
    <source>
        <dbReference type="ARBA" id="ARBA00022857"/>
    </source>
</evidence>
<accession>A0A8H8UKG4</accession>
<proteinExistence type="inferred from homology"/>
<dbReference type="PANTHER" id="PTHR42748">
    <property type="entry name" value="NITROGEN METABOLITE REPRESSION PROTEIN NMRA FAMILY MEMBER"/>
    <property type="match status" value="1"/>
</dbReference>